<feature type="compositionally biased region" description="Polar residues" evidence="1">
    <location>
        <begin position="893"/>
        <end position="904"/>
    </location>
</feature>
<gene>
    <name evidence="2" type="ORF">Agabi119p4_3609</name>
</gene>
<feature type="region of interest" description="Disordered" evidence="1">
    <location>
        <begin position="138"/>
        <end position="177"/>
    </location>
</feature>
<feature type="compositionally biased region" description="Low complexity" evidence="1">
    <location>
        <begin position="1378"/>
        <end position="1399"/>
    </location>
</feature>
<feature type="compositionally biased region" description="Polar residues" evidence="1">
    <location>
        <begin position="1269"/>
        <end position="1300"/>
    </location>
</feature>
<feature type="compositionally biased region" description="Low complexity" evidence="1">
    <location>
        <begin position="927"/>
        <end position="936"/>
    </location>
</feature>
<evidence type="ECO:0000313" key="2">
    <source>
        <dbReference type="EMBL" id="KAF7777537.1"/>
    </source>
</evidence>
<feature type="compositionally biased region" description="Basic and acidic residues" evidence="1">
    <location>
        <begin position="395"/>
        <end position="406"/>
    </location>
</feature>
<feature type="region of interest" description="Disordered" evidence="1">
    <location>
        <begin position="1430"/>
        <end position="1453"/>
    </location>
</feature>
<feature type="compositionally biased region" description="Polar residues" evidence="1">
    <location>
        <begin position="841"/>
        <end position="857"/>
    </location>
</feature>
<feature type="compositionally biased region" description="Polar residues" evidence="1">
    <location>
        <begin position="442"/>
        <end position="467"/>
    </location>
</feature>
<evidence type="ECO:0000313" key="3">
    <source>
        <dbReference type="Proteomes" id="UP000629468"/>
    </source>
</evidence>
<feature type="region of interest" description="Disordered" evidence="1">
    <location>
        <begin position="221"/>
        <end position="264"/>
    </location>
</feature>
<feature type="compositionally biased region" description="Polar residues" evidence="1">
    <location>
        <begin position="151"/>
        <end position="177"/>
    </location>
</feature>
<feature type="region of interest" description="Disordered" evidence="1">
    <location>
        <begin position="760"/>
        <end position="789"/>
    </location>
</feature>
<protein>
    <submittedName>
        <fullName evidence="2">Uncharacterized protein</fullName>
    </submittedName>
</protein>
<feature type="compositionally biased region" description="Polar residues" evidence="1">
    <location>
        <begin position="653"/>
        <end position="662"/>
    </location>
</feature>
<feature type="compositionally biased region" description="Polar residues" evidence="1">
    <location>
        <begin position="1433"/>
        <end position="1452"/>
    </location>
</feature>
<accession>A0A8H7F516</accession>
<feature type="region of interest" description="Disordered" evidence="1">
    <location>
        <begin position="1341"/>
        <end position="1399"/>
    </location>
</feature>
<evidence type="ECO:0000256" key="1">
    <source>
        <dbReference type="SAM" id="MobiDB-lite"/>
    </source>
</evidence>
<sequence length="1609" mass="171905">MHRFRKKSDAKRGQGQISQSHSVQPFFPEQHAVPRSPNQQLLEQQPPSSPHHLAPTQSAAIPPSTDYLPSIPPSDFRASVILPEFSSQFPVLRSGTPITIADLKSQFAEQRARGGVNSITEEEEDMLLDALRFRARGSSNNARQSKETLVVENQENQSSVTASPSSNRSKRYSNNLFGSGRLRDYTYMKSGSSGRSKVSSTSSSSIHTSLATATESSIAAGGVNSLPESTSASSLRPLTPEGATSISSMVSSLQGSSTSSQQSAGNMMAWEMNVPYVEQTTEQSFASSSNAIPTATAIEYRLAKTMDPLTFPRASQHAFHESDETDDEIVLPRSNTPRIVVNDDDDARNSGSSFEAGFAVSADKQVVSPPDEQRASPLPSRAVPGYIPGMNRPMTPRDYDLDDRSHSTTPRATSPIMNVYNDCQSPSSTSGASGLGRKESISGATVRQSPRSNTPSLFLQRSPSANGRYTPEEGLRRGGSGDVTELESPAHSSLFVRRRPTSPLSNLAASGNGNPSRPSTPSNVVWQPSLSGFMSPVKSMHTKNDSWTSESSASEMILATTRYVHQPQRSVGSPPLPDSPPAHQPNFPILGHTRRATPPPDRAQVLSNAKSNDAFSSNRSQRSPTPTQNAPRSPTSPGFGMDRNGGSRRSSRQQTASPFNFSSAGYSAPMLNLFDNSSRTSIASMGSSYHSWEGDKDDMDWYDHILTGEEPQTVWHDLNVGRTESPLSEEQAEELLKKYFGLTINDMGVIQEKLVGYASAKEEGSRKRKMSVSQPANGPLRINSPPVQTAPAAVVATPVTASSSEQYSKKANALLDSVVHDIQAKHSPPPPPLLDTTSPTVSQAPPSNPSPGTQKNHSLAAVLFGHDSTPQRDPQPDEEEPASTLSVDDMPNGSEQEFVSSDESNPIAIGSQSEAHAAPTPTPAPDSPSASATQSPYSVSRNPSSAHVTNSPKNQADIVREVQAKIAQADASIKSASKTNLPGDGLSPSGSISRKRIDPSLIGTPQLVSHSNPASLDALQMIPSRSPTLSTNNNSGTSRIGSRFKKLRGSLRSKPSPLTEDLSSSTSNTNAKALKSAQSVNYDPAKLAPPGDIALRSATEPISSKVMVPTPPASAGPTLKGFISRFRGKQRATEPSPISQQRPTTQTSSAPLHTPVLPQAHKAPAEDVLKSLPTKRRSFQLNVPPSEPPTETLLNSSHAASPSTGSRQSVMIQQLFDAANNLGLDQNALNDLLVRSGSVSQRTPKLGRANSQTARSSSRTGERSGTPTVIEQSSSGDTAQASLSTISQPSQTTPEPNATNPVVFRPPEGMRRAREQRGDRAASAVVRRTIILPENIKVTGTDIQNVSQRPNSRQRRRGSVNSGSLKDRAPTPPPPRSPGSSRFSSDSFPPVPSMPSSLSPEAYLSIPRINAEKPTSAHDHSIHELYNSLGGRAQSTTGSDALSPDGTQSSTEPAPALEFVEYANGDTIWSIVSGLRGDEDDESLYNGRASFSSEYSTGAQGSQDWDNMQVTVKEHPRSSSRGSYSSFALKGKRQSGQSKSRPETKVFYSSTAHIGRLIENLSQGMDSGAFNFTPNPSRSGHSASSSLSANDLSMEEKLEQVLASLNRGS</sequence>
<feature type="compositionally biased region" description="Polar residues" evidence="1">
    <location>
        <begin position="937"/>
        <end position="954"/>
    </location>
</feature>
<proteinExistence type="predicted"/>
<feature type="region of interest" description="Disordered" evidence="1">
    <location>
        <begin position="1024"/>
        <end position="1077"/>
    </location>
</feature>
<comment type="caution">
    <text evidence="2">The sequence shown here is derived from an EMBL/GenBank/DDBJ whole genome shotgun (WGS) entry which is preliminary data.</text>
</comment>
<feature type="compositionally biased region" description="Polar residues" evidence="1">
    <location>
        <begin position="407"/>
        <end position="432"/>
    </location>
</feature>
<feature type="compositionally biased region" description="Polar residues" evidence="1">
    <location>
        <begin position="1192"/>
        <end position="1206"/>
    </location>
</feature>
<feature type="region of interest" description="Disordered" evidence="1">
    <location>
        <begin position="823"/>
        <end position="955"/>
    </location>
</feature>
<feature type="region of interest" description="Disordered" evidence="1">
    <location>
        <begin position="361"/>
        <end position="527"/>
    </location>
</feature>
<feature type="region of interest" description="Disordered" evidence="1">
    <location>
        <begin position="1565"/>
        <end position="1593"/>
    </location>
</feature>
<feature type="region of interest" description="Disordered" evidence="1">
    <location>
        <begin position="1238"/>
        <end position="1323"/>
    </location>
</feature>
<feature type="compositionally biased region" description="Pro residues" evidence="1">
    <location>
        <begin position="574"/>
        <end position="583"/>
    </location>
</feature>
<dbReference type="Proteomes" id="UP000629468">
    <property type="component" value="Unassembled WGS sequence"/>
</dbReference>
<feature type="region of interest" description="Disordered" evidence="1">
    <location>
        <begin position="1178"/>
        <end position="1206"/>
    </location>
</feature>
<feature type="compositionally biased region" description="Polar residues" evidence="1">
    <location>
        <begin position="502"/>
        <end position="527"/>
    </location>
</feature>
<feature type="compositionally biased region" description="Low complexity" evidence="1">
    <location>
        <begin position="1577"/>
        <end position="1592"/>
    </location>
</feature>
<feature type="region of interest" description="Disordered" evidence="1">
    <location>
        <begin position="975"/>
        <end position="997"/>
    </location>
</feature>
<name>A0A8H7F516_AGABI</name>
<feature type="compositionally biased region" description="Polar residues" evidence="1">
    <location>
        <begin position="1136"/>
        <end position="1151"/>
    </location>
</feature>
<reference evidence="2 3" key="1">
    <citation type="journal article" name="Sci. Rep.">
        <title>Telomere-to-telomere assembled and centromere annotated genomes of the two main subspecies of the button mushroom Agaricus bisporus reveal especially polymorphic chromosome ends.</title>
        <authorList>
            <person name="Sonnenberg A.S.M."/>
            <person name="Sedaghat-Telgerd N."/>
            <person name="Lavrijssen B."/>
            <person name="Ohm R.A."/>
            <person name="Hendrickx P.M."/>
            <person name="Scholtmeijer K."/>
            <person name="Baars J.J.P."/>
            <person name="van Peer A."/>
        </authorList>
    </citation>
    <scope>NUCLEOTIDE SEQUENCE [LARGE SCALE GENOMIC DNA]</scope>
    <source>
        <strain evidence="2 3">H119_p4</strain>
    </source>
</reference>
<dbReference type="EMBL" id="JABXXO010000005">
    <property type="protein sequence ID" value="KAF7777537.1"/>
    <property type="molecule type" value="Genomic_DNA"/>
</dbReference>
<feature type="compositionally biased region" description="Polar residues" evidence="1">
    <location>
        <begin position="1061"/>
        <end position="1077"/>
    </location>
</feature>
<feature type="compositionally biased region" description="Polar residues" evidence="1">
    <location>
        <begin position="226"/>
        <end position="236"/>
    </location>
</feature>
<feature type="compositionally biased region" description="Basic and acidic residues" evidence="1">
    <location>
        <begin position="1308"/>
        <end position="1320"/>
    </location>
</feature>
<feature type="compositionally biased region" description="Basic residues" evidence="1">
    <location>
        <begin position="1042"/>
        <end position="1051"/>
    </location>
</feature>
<feature type="compositionally biased region" description="Polar residues" evidence="1">
    <location>
        <begin position="1565"/>
        <end position="1576"/>
    </location>
</feature>
<feature type="compositionally biased region" description="Polar residues" evidence="1">
    <location>
        <begin position="1024"/>
        <end position="1040"/>
    </location>
</feature>
<feature type="region of interest" description="Disordered" evidence="1">
    <location>
        <begin position="1128"/>
        <end position="1155"/>
    </location>
</feature>
<feature type="compositionally biased region" description="Low complexity" evidence="1">
    <location>
        <begin position="1253"/>
        <end position="1268"/>
    </location>
</feature>
<organism evidence="2 3">
    <name type="scientific">Agaricus bisporus var. burnettii</name>
    <dbReference type="NCBI Taxonomy" id="192524"/>
    <lineage>
        <taxon>Eukaryota</taxon>
        <taxon>Fungi</taxon>
        <taxon>Dikarya</taxon>
        <taxon>Basidiomycota</taxon>
        <taxon>Agaricomycotina</taxon>
        <taxon>Agaricomycetes</taxon>
        <taxon>Agaricomycetidae</taxon>
        <taxon>Agaricales</taxon>
        <taxon>Agaricineae</taxon>
        <taxon>Agaricaceae</taxon>
        <taxon>Agaricus</taxon>
    </lineage>
</organism>
<feature type="region of interest" description="Disordered" evidence="1">
    <location>
        <begin position="1512"/>
        <end position="1544"/>
    </location>
</feature>
<feature type="compositionally biased region" description="Polar residues" evidence="1">
    <location>
        <begin position="1341"/>
        <end position="1351"/>
    </location>
</feature>
<feature type="region of interest" description="Disordered" evidence="1">
    <location>
        <begin position="566"/>
        <end position="662"/>
    </location>
</feature>
<feature type="compositionally biased region" description="Low complexity" evidence="1">
    <location>
        <begin position="36"/>
        <end position="46"/>
    </location>
</feature>
<feature type="compositionally biased region" description="Low complexity" evidence="1">
    <location>
        <begin position="245"/>
        <end position="263"/>
    </location>
</feature>
<feature type="region of interest" description="Disordered" evidence="1">
    <location>
        <begin position="1"/>
        <end position="70"/>
    </location>
</feature>
<feature type="compositionally biased region" description="Polar residues" evidence="1">
    <location>
        <begin position="605"/>
        <end position="636"/>
    </location>
</feature>